<dbReference type="Gene3D" id="1.25.10.10">
    <property type="entry name" value="Leucine-rich Repeat Variant"/>
    <property type="match status" value="1"/>
</dbReference>
<dbReference type="PANTHER" id="PTHR19316:SF34">
    <property type="entry name" value="NUCLEOTIDE EXCHANGE FACTOR SIL1"/>
    <property type="match status" value="1"/>
</dbReference>
<evidence type="ECO:0000313" key="10">
    <source>
        <dbReference type="Proteomes" id="UP000663699"/>
    </source>
</evidence>
<reference evidence="9" key="1">
    <citation type="submission" date="2020-06" db="EMBL/GenBank/DDBJ databases">
        <title>Genomes of multiple members of Pneumocystis genus reveal paths to human pathogen Pneumocystis jirovecii.</title>
        <authorList>
            <person name="Cisse O.H."/>
            <person name="Ma L."/>
            <person name="Dekker J."/>
            <person name="Khil P."/>
            <person name="Jo J."/>
            <person name="Brenchley J."/>
            <person name="Blair R."/>
            <person name="Pahar B."/>
            <person name="Chabe M."/>
            <person name="Van Rompay K.A."/>
            <person name="Keesler R."/>
            <person name="Sukura A."/>
            <person name="Hirsch V."/>
            <person name="Kutty G."/>
            <person name="Liu Y."/>
            <person name="Peng L."/>
            <person name="Chen J."/>
            <person name="Song J."/>
            <person name="Weissenbacher-Lang C."/>
            <person name="Xu J."/>
            <person name="Upham N.S."/>
            <person name="Stajich J.E."/>
            <person name="Cuomo C.A."/>
            <person name="Cushion M.T."/>
            <person name="Kovacs J.A."/>
        </authorList>
    </citation>
    <scope>NUCLEOTIDE SEQUENCE</scope>
    <source>
        <strain evidence="9">2A</strain>
    </source>
</reference>
<keyword evidence="6" id="KW-0256">Endoplasmic reticulum</keyword>
<dbReference type="EMBL" id="CP054533">
    <property type="protein sequence ID" value="QSL64390.1"/>
    <property type="molecule type" value="Genomic_DNA"/>
</dbReference>
<sequence length="367" mass="42183">MICHAKKECYPEVFEATDVFQVVHEDQILPPGLHVRLDFSTGIKEAKIMDESENDKDNVILVYQDGHVESANVVKEGPVFPHIEDIKPNLKISQQEHEDLSIALKFLMSDKYNDSAEELINVLSVLEELSHEFEFGIKICKCRLAVERLIALLEASDSIFIKKLAITVLGSSLQNNPQALVYISDMKLTEILLNTLQYEKDDGIKIKVLYTLSSIVKSSTGMNEFYITHGDKILYEIFKNTQNPALISKCASFIEDNYFQHENLNNDKFKTTSFSFSMYIDSIIKHWCEDFQLVLLRNQLDADSKEKILTALSTLKKKYNNMCEPVTGFLEFLNHETTLVYEKGHPYIGLLESIQRLFQIFDEEDRT</sequence>
<evidence type="ECO:0000256" key="5">
    <source>
        <dbReference type="ARBA" id="ARBA00022729"/>
    </source>
</evidence>
<dbReference type="OrthoDB" id="448649at2759"/>
<name>A0A899FK18_9ASCO</name>
<evidence type="ECO:0000256" key="2">
    <source>
        <dbReference type="ARBA" id="ARBA00011799"/>
    </source>
</evidence>
<comment type="similarity">
    <text evidence="1">Belongs to the SIL1 family.</text>
</comment>
<proteinExistence type="inferred from homology"/>
<dbReference type="GO" id="GO:0005783">
    <property type="term" value="C:endoplasmic reticulum"/>
    <property type="evidence" value="ECO:0007669"/>
    <property type="project" value="InterPro"/>
</dbReference>
<keyword evidence="8" id="KW-0811">Translocation</keyword>
<dbReference type="PANTHER" id="PTHR19316">
    <property type="entry name" value="PROTEIN FOLDING REGULATOR"/>
    <property type="match status" value="1"/>
</dbReference>
<keyword evidence="5" id="KW-0732">Signal</keyword>
<dbReference type="GO" id="GO:0015031">
    <property type="term" value="P:protein transport"/>
    <property type="evidence" value="ECO:0007669"/>
    <property type="project" value="UniProtKB-KW"/>
</dbReference>
<comment type="subunit">
    <text evidence="2">Interacts with KAR2.</text>
</comment>
<evidence type="ECO:0000256" key="8">
    <source>
        <dbReference type="ARBA" id="ARBA00023010"/>
    </source>
</evidence>
<evidence type="ECO:0000256" key="6">
    <source>
        <dbReference type="ARBA" id="ARBA00022824"/>
    </source>
</evidence>
<gene>
    <name evidence="9" type="ORF">MERGE_001691</name>
</gene>
<keyword evidence="10" id="KW-1185">Reference proteome</keyword>
<dbReference type="InterPro" id="IPR031884">
    <property type="entry name" value="Sil1_fungi"/>
</dbReference>
<dbReference type="InterPro" id="IPR011989">
    <property type="entry name" value="ARM-like"/>
</dbReference>
<accession>A0A899FK18</accession>
<evidence type="ECO:0000256" key="4">
    <source>
        <dbReference type="ARBA" id="ARBA00022448"/>
    </source>
</evidence>
<dbReference type="GO" id="GO:0000774">
    <property type="term" value="F:adenyl-nucleotide exchange factor activity"/>
    <property type="evidence" value="ECO:0007669"/>
    <property type="project" value="InterPro"/>
</dbReference>
<evidence type="ECO:0000256" key="7">
    <source>
        <dbReference type="ARBA" id="ARBA00022927"/>
    </source>
</evidence>
<keyword evidence="4" id="KW-0813">Transport</keyword>
<dbReference type="Pfam" id="PF16782">
    <property type="entry name" value="SIL1"/>
    <property type="match status" value="1"/>
</dbReference>
<protein>
    <recommendedName>
        <fullName evidence="3">Nucleotide exchange factor SIL1</fullName>
    </recommendedName>
</protein>
<dbReference type="AlphaFoldDB" id="A0A899FK18"/>
<evidence type="ECO:0000313" key="9">
    <source>
        <dbReference type="EMBL" id="QSL64390.1"/>
    </source>
</evidence>
<dbReference type="InterPro" id="IPR016024">
    <property type="entry name" value="ARM-type_fold"/>
</dbReference>
<keyword evidence="7" id="KW-0653">Protein transport</keyword>
<dbReference type="SUPFAM" id="SSF48371">
    <property type="entry name" value="ARM repeat"/>
    <property type="match status" value="1"/>
</dbReference>
<dbReference type="InterPro" id="IPR050693">
    <property type="entry name" value="Hsp70_NEF-Inhibitors"/>
</dbReference>
<evidence type="ECO:0000256" key="1">
    <source>
        <dbReference type="ARBA" id="ARBA00010588"/>
    </source>
</evidence>
<organism evidence="9 10">
    <name type="scientific">Pneumocystis wakefieldiae</name>
    <dbReference type="NCBI Taxonomy" id="38082"/>
    <lineage>
        <taxon>Eukaryota</taxon>
        <taxon>Fungi</taxon>
        <taxon>Dikarya</taxon>
        <taxon>Ascomycota</taxon>
        <taxon>Taphrinomycotina</taxon>
        <taxon>Pneumocystomycetes</taxon>
        <taxon>Pneumocystaceae</taxon>
        <taxon>Pneumocystis</taxon>
    </lineage>
</organism>
<dbReference type="Proteomes" id="UP000663699">
    <property type="component" value="Chromosome 2"/>
</dbReference>
<evidence type="ECO:0000256" key="3">
    <source>
        <dbReference type="ARBA" id="ARBA00015352"/>
    </source>
</evidence>